<reference evidence="1 2" key="1">
    <citation type="journal article" date="2021" name="Nat. Plants">
        <title>The Taxus genome provides insights into paclitaxel biosynthesis.</title>
        <authorList>
            <person name="Xiong X."/>
            <person name="Gou J."/>
            <person name="Liao Q."/>
            <person name="Li Y."/>
            <person name="Zhou Q."/>
            <person name="Bi G."/>
            <person name="Li C."/>
            <person name="Du R."/>
            <person name="Wang X."/>
            <person name="Sun T."/>
            <person name="Guo L."/>
            <person name="Liang H."/>
            <person name="Lu P."/>
            <person name="Wu Y."/>
            <person name="Zhang Z."/>
            <person name="Ro D.K."/>
            <person name="Shang Y."/>
            <person name="Huang S."/>
            <person name="Yan J."/>
        </authorList>
    </citation>
    <scope>NUCLEOTIDE SEQUENCE [LARGE SCALE GENOMIC DNA]</scope>
    <source>
        <strain evidence="1">Ta-2019</strain>
    </source>
</reference>
<accession>A0AA38GKZ0</accession>
<evidence type="ECO:0000313" key="1">
    <source>
        <dbReference type="EMBL" id="KAH9323725.1"/>
    </source>
</evidence>
<gene>
    <name evidence="1" type="ORF">KI387_018364</name>
</gene>
<proteinExistence type="predicted"/>
<sequence length="82" mass="8565">IPVRDKEFVKILDANPSAVQYYLYHTPDRAPDGQLLVGLPISITAHLAPSSPNNSTSPSSSLAPSPSSVASLVHTASIGFPP</sequence>
<organism evidence="1 2">
    <name type="scientific">Taxus chinensis</name>
    <name type="common">Chinese yew</name>
    <name type="synonym">Taxus wallichiana var. chinensis</name>
    <dbReference type="NCBI Taxonomy" id="29808"/>
    <lineage>
        <taxon>Eukaryota</taxon>
        <taxon>Viridiplantae</taxon>
        <taxon>Streptophyta</taxon>
        <taxon>Embryophyta</taxon>
        <taxon>Tracheophyta</taxon>
        <taxon>Spermatophyta</taxon>
        <taxon>Pinopsida</taxon>
        <taxon>Pinidae</taxon>
        <taxon>Conifers II</taxon>
        <taxon>Cupressales</taxon>
        <taxon>Taxaceae</taxon>
        <taxon>Taxus</taxon>
    </lineage>
</organism>
<protein>
    <submittedName>
        <fullName evidence="1">Uncharacterized protein</fullName>
    </submittedName>
</protein>
<feature type="non-terminal residue" evidence="1">
    <location>
        <position position="82"/>
    </location>
</feature>
<comment type="caution">
    <text evidence="1">The sequence shown here is derived from an EMBL/GenBank/DDBJ whole genome shotgun (WGS) entry which is preliminary data.</text>
</comment>
<keyword evidence="2" id="KW-1185">Reference proteome</keyword>
<evidence type="ECO:0000313" key="2">
    <source>
        <dbReference type="Proteomes" id="UP000824469"/>
    </source>
</evidence>
<dbReference type="Proteomes" id="UP000824469">
    <property type="component" value="Unassembled WGS sequence"/>
</dbReference>
<name>A0AA38GKZ0_TAXCH</name>
<dbReference type="EMBL" id="JAHRHJ020000003">
    <property type="protein sequence ID" value="KAH9323725.1"/>
    <property type="molecule type" value="Genomic_DNA"/>
</dbReference>
<dbReference type="AlphaFoldDB" id="A0AA38GKZ0"/>
<feature type="non-terminal residue" evidence="1">
    <location>
        <position position="1"/>
    </location>
</feature>